<dbReference type="EMBL" id="MQUB01000001">
    <property type="protein sequence ID" value="PQB04585.1"/>
    <property type="molecule type" value="Genomic_DNA"/>
</dbReference>
<accession>A0A2S7KPP0</accession>
<name>A0A2S7KPP0_9FLAO</name>
<gene>
    <name evidence="1" type="ORF">BST85_06485</name>
</gene>
<protein>
    <submittedName>
        <fullName evidence="1">Uncharacterized protein</fullName>
    </submittedName>
</protein>
<evidence type="ECO:0000313" key="2">
    <source>
        <dbReference type="Proteomes" id="UP000239800"/>
    </source>
</evidence>
<dbReference type="OrthoDB" id="1438691at2"/>
<reference evidence="1 2" key="1">
    <citation type="submission" date="2016-11" db="EMBL/GenBank/DDBJ databases">
        <title>Trade-off between light-utilization and light-protection in marine flavobacteria.</title>
        <authorList>
            <person name="Kumagai Y."/>
        </authorList>
    </citation>
    <scope>NUCLEOTIDE SEQUENCE [LARGE SCALE GENOMIC DNA]</scope>
    <source>
        <strain evidence="1 2">NBRC 107741</strain>
    </source>
</reference>
<keyword evidence="2" id="KW-1185">Reference proteome</keyword>
<proteinExistence type="predicted"/>
<organism evidence="1 2">
    <name type="scientific">Aureitalea marina</name>
    <dbReference type="NCBI Taxonomy" id="930804"/>
    <lineage>
        <taxon>Bacteria</taxon>
        <taxon>Pseudomonadati</taxon>
        <taxon>Bacteroidota</taxon>
        <taxon>Flavobacteriia</taxon>
        <taxon>Flavobacteriales</taxon>
        <taxon>Flavobacteriaceae</taxon>
        <taxon>Aureitalea</taxon>
    </lineage>
</organism>
<dbReference type="AlphaFoldDB" id="A0A2S7KPP0"/>
<dbReference type="Proteomes" id="UP000239800">
    <property type="component" value="Unassembled WGS sequence"/>
</dbReference>
<evidence type="ECO:0000313" key="1">
    <source>
        <dbReference type="EMBL" id="PQB04585.1"/>
    </source>
</evidence>
<dbReference type="RefSeq" id="WP_104812513.1">
    <property type="nucleotide sequence ID" value="NZ_MQUB01000001.1"/>
</dbReference>
<comment type="caution">
    <text evidence="1">The sequence shown here is derived from an EMBL/GenBank/DDBJ whole genome shotgun (WGS) entry which is preliminary data.</text>
</comment>
<sequence>MSSFTALAQVGINTTDPQRTLDVNGKLRVRDLDPTGAGFSGGRFLYQEADGTVVGVGGGSDISIDSGGDINITNSGGGGSTTFVVRAIDLGGVSGDVDDLDLDLDGANADVNMFILQNSSNDIDLTGIQGGTEGRHIIILNDTDDDIDIEFNDNGSSLGNRILRFIEHDKLRKNNSSGRTRDGQGSVSLVYTTEVTGSGRWIAYQMDRGDD</sequence>